<evidence type="ECO:0000256" key="11">
    <source>
        <dbReference type="HAMAP-Rule" id="MF_00179"/>
    </source>
</evidence>
<dbReference type="RefSeq" id="WP_027287353.1">
    <property type="nucleotide sequence ID" value="NZ_NRRE01000020.1"/>
</dbReference>
<comment type="similarity">
    <text evidence="11">Belongs to the GTP cyclohydrolase II family.</text>
</comment>
<keyword evidence="8 11" id="KW-0342">GTP-binding</keyword>
<reference evidence="14" key="2">
    <citation type="journal article" date="2020" name="Microorganisms">
        <title>Osmotic Adaptation and Compatible Solute Biosynthesis of Phototrophic Bacteria as Revealed from Genome Analyses.</title>
        <authorList>
            <person name="Imhoff J.F."/>
            <person name="Rahn T."/>
            <person name="Kunzel S."/>
            <person name="Keller A."/>
            <person name="Neulinger S.C."/>
        </authorList>
    </citation>
    <scope>NUCLEOTIDE SEQUENCE</scope>
    <source>
        <strain evidence="14">DSM 9154</strain>
    </source>
</reference>
<dbReference type="NCBIfam" id="NF001591">
    <property type="entry name" value="PRK00393.1"/>
    <property type="match status" value="1"/>
</dbReference>
<keyword evidence="7 11" id="KW-0862">Zinc</keyword>
<feature type="domain" description="GTP cyclohydrolase II" evidence="13">
    <location>
        <begin position="198"/>
        <end position="362"/>
    </location>
</feature>
<dbReference type="SUPFAM" id="SSF142695">
    <property type="entry name" value="RibA-like"/>
    <property type="match status" value="1"/>
</dbReference>
<dbReference type="GO" id="GO:0005829">
    <property type="term" value="C:cytosol"/>
    <property type="evidence" value="ECO:0007669"/>
    <property type="project" value="TreeGrafter"/>
</dbReference>
<dbReference type="InterPro" id="IPR000926">
    <property type="entry name" value="RibA"/>
</dbReference>
<evidence type="ECO:0000256" key="10">
    <source>
        <dbReference type="ARBA" id="ARBA00049295"/>
    </source>
</evidence>
<dbReference type="InterPro" id="IPR036144">
    <property type="entry name" value="RibA-like_sf"/>
</dbReference>
<dbReference type="CDD" id="cd00641">
    <property type="entry name" value="GTP_cyclohydro2"/>
    <property type="match status" value="1"/>
</dbReference>
<dbReference type="AlphaFoldDB" id="A0A934QHJ3"/>
<gene>
    <name evidence="11 14" type="primary">ribA</name>
    <name evidence="14" type="ORF">CKO21_06550</name>
</gene>
<feature type="active site" description="Nucleophile" evidence="11">
    <location>
        <position position="320"/>
    </location>
</feature>
<keyword evidence="5 11" id="KW-0547">Nucleotide-binding</keyword>
<sequence length="387" mass="40978">MSQQPAQPTDPVPTQPLDAATRRRVDRAIGELRRGDPVLLTLESGEALLALAAEEAGPDGAQRLRAFAGILPALTVTAWRAAALGLNAPEGAQAVDLQIASDTPERTAAALLSLADPTAPAERSLPTVDRIATADLLATHALTLTKLGRLLPAVLAVPAPLNGQDPDTWASAHDLLRVAADDLPRELASAAADLHAVADARIPLAGAEDARVHAFRPRDGGPEHLAIVIGQPDTRQPVLVRLHSECFTGDLLGSLRCDCGDQLRGAIHAISEAGGGVLLYLAQEGRGIGLVNKLRAYRLQDAGIDTLDANNALGFDADERVFGPAAEMLRQLDIGEVRLLTNNPRKVEALTGSGIQVRDRVPHAFPSNGHNERYLATKAERFGHRFD</sequence>
<dbReference type="GO" id="GO:0003935">
    <property type="term" value="F:GTP cyclohydrolase II activity"/>
    <property type="evidence" value="ECO:0007669"/>
    <property type="project" value="UniProtKB-UniRule"/>
</dbReference>
<accession>A0A934QHJ3</accession>
<feature type="binding site" evidence="11">
    <location>
        <position position="341"/>
    </location>
    <ligand>
        <name>GTP</name>
        <dbReference type="ChEBI" id="CHEBI:37565"/>
    </ligand>
</feature>
<dbReference type="GO" id="GO:0005525">
    <property type="term" value="F:GTP binding"/>
    <property type="evidence" value="ECO:0007669"/>
    <property type="project" value="UniProtKB-KW"/>
</dbReference>
<dbReference type="FunFam" id="3.40.50.10990:FF:000001">
    <property type="entry name" value="Riboflavin biosynthesis protein RibBA"/>
    <property type="match status" value="1"/>
</dbReference>
<dbReference type="HAMAP" id="MF_00179">
    <property type="entry name" value="RibA"/>
    <property type="match status" value="1"/>
</dbReference>
<evidence type="ECO:0000256" key="8">
    <source>
        <dbReference type="ARBA" id="ARBA00023134"/>
    </source>
</evidence>
<evidence type="ECO:0000256" key="9">
    <source>
        <dbReference type="ARBA" id="ARBA00043932"/>
    </source>
</evidence>
<feature type="binding site" evidence="11">
    <location>
        <begin position="241"/>
        <end position="245"/>
    </location>
    <ligand>
        <name>GTP</name>
        <dbReference type="ChEBI" id="CHEBI:37565"/>
    </ligand>
</feature>
<feature type="binding site" evidence="11">
    <location>
        <position position="259"/>
    </location>
    <ligand>
        <name>Zn(2+)</name>
        <dbReference type="ChEBI" id="CHEBI:29105"/>
        <note>catalytic</note>
    </ligand>
</feature>
<comment type="caution">
    <text evidence="14">The sequence shown here is derived from an EMBL/GenBank/DDBJ whole genome shotgun (WGS) entry which is preliminary data.</text>
</comment>
<dbReference type="GO" id="GO:0009231">
    <property type="term" value="P:riboflavin biosynthetic process"/>
    <property type="evidence" value="ECO:0007669"/>
    <property type="project" value="UniProtKB-UniRule"/>
</dbReference>
<feature type="binding site" evidence="11">
    <location>
        <position position="346"/>
    </location>
    <ligand>
        <name>GTP</name>
        <dbReference type="ChEBI" id="CHEBI:37565"/>
    </ligand>
</feature>
<proteinExistence type="inferred from homology"/>
<feature type="binding site" evidence="11">
    <location>
        <position position="257"/>
    </location>
    <ligand>
        <name>Zn(2+)</name>
        <dbReference type="ChEBI" id="CHEBI:29105"/>
        <note>catalytic</note>
    </ligand>
</feature>
<comment type="catalytic activity">
    <reaction evidence="10 11">
        <text>GTP + 4 H2O = 2,5-diamino-6-hydroxy-4-(5-phosphoribosylamino)-pyrimidine + formate + 2 phosphate + 3 H(+)</text>
        <dbReference type="Rhea" id="RHEA:23704"/>
        <dbReference type="ChEBI" id="CHEBI:15377"/>
        <dbReference type="ChEBI" id="CHEBI:15378"/>
        <dbReference type="ChEBI" id="CHEBI:15740"/>
        <dbReference type="ChEBI" id="CHEBI:37565"/>
        <dbReference type="ChEBI" id="CHEBI:43474"/>
        <dbReference type="ChEBI" id="CHEBI:58614"/>
        <dbReference type="EC" id="3.5.4.25"/>
    </reaction>
</comment>
<dbReference type="NCBIfam" id="TIGR00505">
    <property type="entry name" value="ribA"/>
    <property type="match status" value="1"/>
</dbReference>
<dbReference type="GO" id="GO:0008270">
    <property type="term" value="F:zinc ion binding"/>
    <property type="evidence" value="ECO:0007669"/>
    <property type="project" value="UniProtKB-UniRule"/>
</dbReference>
<dbReference type="PANTHER" id="PTHR21327:SF18">
    <property type="entry name" value="3,4-DIHYDROXY-2-BUTANONE 4-PHOSPHATE SYNTHASE"/>
    <property type="match status" value="1"/>
</dbReference>
<name>A0A934QHJ3_9PROT</name>
<dbReference type="EMBL" id="NRRE01000020">
    <property type="protein sequence ID" value="MBK1696903.1"/>
    <property type="molecule type" value="Genomic_DNA"/>
</dbReference>
<evidence type="ECO:0000256" key="3">
    <source>
        <dbReference type="ARBA" id="ARBA00022619"/>
    </source>
</evidence>
<feature type="binding site" evidence="11">
    <location>
        <position position="306"/>
    </location>
    <ligand>
        <name>GTP</name>
        <dbReference type="ChEBI" id="CHEBI:37565"/>
    </ligand>
</feature>
<evidence type="ECO:0000256" key="12">
    <source>
        <dbReference type="SAM" id="MobiDB-lite"/>
    </source>
</evidence>
<feature type="binding site" evidence="11">
    <location>
        <position position="246"/>
    </location>
    <ligand>
        <name>Zn(2+)</name>
        <dbReference type="ChEBI" id="CHEBI:29105"/>
        <note>catalytic</note>
    </ligand>
</feature>
<evidence type="ECO:0000256" key="1">
    <source>
        <dbReference type="ARBA" id="ARBA00004853"/>
    </source>
</evidence>
<keyword evidence="6 11" id="KW-0378">Hydrolase</keyword>
<dbReference type="PANTHER" id="PTHR21327">
    <property type="entry name" value="GTP CYCLOHYDROLASE II-RELATED"/>
    <property type="match status" value="1"/>
</dbReference>
<evidence type="ECO:0000256" key="2">
    <source>
        <dbReference type="ARBA" id="ARBA00005520"/>
    </source>
</evidence>
<comment type="cofactor">
    <cofactor evidence="11">
        <name>Zn(2+)</name>
        <dbReference type="ChEBI" id="CHEBI:29105"/>
    </cofactor>
    <text evidence="11">Binds 1 zinc ion per subunit.</text>
</comment>
<dbReference type="Pfam" id="PF00925">
    <property type="entry name" value="GTP_cyclohydro2"/>
    <property type="match status" value="1"/>
</dbReference>
<feature type="active site" description="Proton acceptor" evidence="11">
    <location>
        <position position="318"/>
    </location>
</feature>
<comment type="pathway">
    <text evidence="1 11">Cofactor biosynthesis; riboflavin biosynthesis; 5-amino-6-(D-ribitylamino)uracil from GTP: step 1/4.</text>
</comment>
<keyword evidence="3 11" id="KW-0686">Riboflavin biosynthesis</keyword>
<evidence type="ECO:0000313" key="15">
    <source>
        <dbReference type="Proteomes" id="UP000778970"/>
    </source>
</evidence>
<comment type="function">
    <text evidence="9 11">Catalyzes the conversion of GTP to 2,5-diamino-6-ribosylamino-4(3H)-pyrimidinone 5'-phosphate (DARP), formate and pyrophosphate.</text>
</comment>
<protein>
    <recommendedName>
        <fullName evidence="11">GTP cyclohydrolase-2</fullName>
        <ecNumber evidence="11">3.5.4.25</ecNumber>
    </recommendedName>
    <alternativeName>
        <fullName evidence="11">GTP cyclohydrolase II</fullName>
    </alternativeName>
</protein>
<evidence type="ECO:0000313" key="14">
    <source>
        <dbReference type="EMBL" id="MBK1696903.1"/>
    </source>
</evidence>
<dbReference type="EC" id="3.5.4.25" evidence="11"/>
<dbReference type="InterPro" id="IPR032677">
    <property type="entry name" value="GTP_cyclohydro_II"/>
</dbReference>
<reference evidence="14" key="1">
    <citation type="submission" date="2017-08" db="EMBL/GenBank/DDBJ databases">
        <authorList>
            <person name="Imhoff J.F."/>
            <person name="Rahn T."/>
            <person name="Kuenzel S."/>
            <person name="Neulinger S.C."/>
        </authorList>
    </citation>
    <scope>NUCLEOTIDE SEQUENCE</scope>
    <source>
        <strain evidence="14">DSM 9154</strain>
    </source>
</reference>
<comment type="similarity">
    <text evidence="2">In the N-terminal section; belongs to the DHBP synthase family.</text>
</comment>
<feature type="region of interest" description="Disordered" evidence="12">
    <location>
        <begin position="1"/>
        <end position="22"/>
    </location>
</feature>
<feature type="binding site" evidence="11">
    <location>
        <begin position="284"/>
        <end position="286"/>
    </location>
    <ligand>
        <name>GTP</name>
        <dbReference type="ChEBI" id="CHEBI:37565"/>
    </ligand>
</feature>
<dbReference type="Proteomes" id="UP000778970">
    <property type="component" value="Unassembled WGS sequence"/>
</dbReference>
<keyword evidence="15" id="KW-1185">Reference proteome</keyword>
<dbReference type="Gene3D" id="3.40.50.10990">
    <property type="entry name" value="GTP cyclohydrolase II"/>
    <property type="match status" value="1"/>
</dbReference>
<feature type="binding site" evidence="11">
    <location>
        <position position="262"/>
    </location>
    <ligand>
        <name>GTP</name>
        <dbReference type="ChEBI" id="CHEBI:37565"/>
    </ligand>
</feature>
<organism evidence="14 15">
    <name type="scientific">Rhodovibrio salinarum</name>
    <dbReference type="NCBI Taxonomy" id="1087"/>
    <lineage>
        <taxon>Bacteria</taxon>
        <taxon>Pseudomonadati</taxon>
        <taxon>Pseudomonadota</taxon>
        <taxon>Alphaproteobacteria</taxon>
        <taxon>Rhodospirillales</taxon>
        <taxon>Rhodovibrionaceae</taxon>
        <taxon>Rhodovibrio</taxon>
    </lineage>
</organism>
<evidence type="ECO:0000256" key="7">
    <source>
        <dbReference type="ARBA" id="ARBA00022833"/>
    </source>
</evidence>
<evidence type="ECO:0000256" key="4">
    <source>
        <dbReference type="ARBA" id="ARBA00022723"/>
    </source>
</evidence>
<evidence type="ECO:0000259" key="13">
    <source>
        <dbReference type="Pfam" id="PF00925"/>
    </source>
</evidence>
<keyword evidence="4 11" id="KW-0479">Metal-binding</keyword>
<evidence type="ECO:0000256" key="5">
    <source>
        <dbReference type="ARBA" id="ARBA00022741"/>
    </source>
</evidence>
<evidence type="ECO:0000256" key="6">
    <source>
        <dbReference type="ARBA" id="ARBA00022801"/>
    </source>
</evidence>